<dbReference type="Proteomes" id="UP000321749">
    <property type="component" value="Unassembled WGS sequence"/>
</dbReference>
<comment type="caution">
    <text evidence="4">The sequence shown here is derived from an EMBL/GenBank/DDBJ whole genome shotgun (WGS) entry which is preliminary data.</text>
</comment>
<feature type="domain" description="HTH tetR-type" evidence="2">
    <location>
        <begin position="22"/>
        <end position="68"/>
    </location>
</feature>
<keyword evidence="5" id="KW-1185">Reference proteome</keyword>
<gene>
    <name evidence="4" type="ORF">ABA31_18790</name>
</gene>
<evidence type="ECO:0000256" key="1">
    <source>
        <dbReference type="ARBA" id="ARBA00023125"/>
    </source>
</evidence>
<name>A0AA87RJP4_9MICO</name>
<protein>
    <recommendedName>
        <fullName evidence="6">TetR family transcriptional regulator</fullName>
    </recommendedName>
</protein>
<dbReference type="SUPFAM" id="SSF46689">
    <property type="entry name" value="Homeodomain-like"/>
    <property type="match status" value="1"/>
</dbReference>
<dbReference type="Gene3D" id="1.10.10.60">
    <property type="entry name" value="Homeodomain-like"/>
    <property type="match status" value="1"/>
</dbReference>
<evidence type="ECO:0000313" key="5">
    <source>
        <dbReference type="Proteomes" id="UP000321749"/>
    </source>
</evidence>
<accession>A0AA87RJP4</accession>
<dbReference type="EMBL" id="BJUU01000011">
    <property type="protein sequence ID" value="GEK80528.1"/>
    <property type="molecule type" value="Genomic_DNA"/>
</dbReference>
<dbReference type="AlphaFoldDB" id="A0AA87RJP4"/>
<organism evidence="4 5">
    <name type="scientific">Agrococcus baldri</name>
    <dbReference type="NCBI Taxonomy" id="153730"/>
    <lineage>
        <taxon>Bacteria</taxon>
        <taxon>Bacillati</taxon>
        <taxon>Actinomycetota</taxon>
        <taxon>Actinomycetes</taxon>
        <taxon>Micrococcales</taxon>
        <taxon>Microbacteriaceae</taxon>
        <taxon>Agrococcus</taxon>
    </lineage>
</organism>
<dbReference type="InterPro" id="IPR009057">
    <property type="entry name" value="Homeodomain-like_sf"/>
</dbReference>
<evidence type="ECO:0000259" key="2">
    <source>
        <dbReference type="Pfam" id="PF00440"/>
    </source>
</evidence>
<proteinExistence type="predicted"/>
<evidence type="ECO:0000313" key="4">
    <source>
        <dbReference type="EMBL" id="GEK80528.1"/>
    </source>
</evidence>
<feature type="domain" description="Tetracyclin repressor-like C-terminal" evidence="3">
    <location>
        <begin position="93"/>
        <end position="186"/>
    </location>
</feature>
<dbReference type="RefSeq" id="WP_146794909.1">
    <property type="nucleotide sequence ID" value="NZ_BJUU01000011.1"/>
</dbReference>
<dbReference type="SUPFAM" id="SSF48498">
    <property type="entry name" value="Tetracyclin repressor-like, C-terminal domain"/>
    <property type="match status" value="1"/>
</dbReference>
<reference evidence="4 5" key="1">
    <citation type="submission" date="2019-07" db="EMBL/GenBank/DDBJ databases">
        <title>Whole genome shotgun sequence of Agrococcus baldri NBRC 103055.</title>
        <authorList>
            <person name="Hosoyama A."/>
            <person name="Uohara A."/>
            <person name="Ohji S."/>
            <person name="Ichikawa N."/>
        </authorList>
    </citation>
    <scope>NUCLEOTIDE SEQUENCE [LARGE SCALE GENOMIC DNA]</scope>
    <source>
        <strain evidence="4 5">NBRC 103055</strain>
    </source>
</reference>
<dbReference type="GO" id="GO:0003677">
    <property type="term" value="F:DNA binding"/>
    <property type="evidence" value="ECO:0007669"/>
    <property type="project" value="UniProtKB-KW"/>
</dbReference>
<dbReference type="Gene3D" id="1.10.357.10">
    <property type="entry name" value="Tetracycline Repressor, domain 2"/>
    <property type="match status" value="1"/>
</dbReference>
<dbReference type="InterPro" id="IPR041678">
    <property type="entry name" value="TetR_C_16"/>
</dbReference>
<dbReference type="Pfam" id="PF17920">
    <property type="entry name" value="TetR_C_16"/>
    <property type="match status" value="1"/>
</dbReference>
<dbReference type="InterPro" id="IPR001647">
    <property type="entry name" value="HTH_TetR"/>
</dbReference>
<evidence type="ECO:0008006" key="6">
    <source>
        <dbReference type="Google" id="ProtNLM"/>
    </source>
</evidence>
<dbReference type="InterPro" id="IPR036271">
    <property type="entry name" value="Tet_transcr_reg_TetR-rel_C_sf"/>
</dbReference>
<keyword evidence="1" id="KW-0238">DNA-binding</keyword>
<evidence type="ECO:0000259" key="3">
    <source>
        <dbReference type="Pfam" id="PF17920"/>
    </source>
</evidence>
<sequence>MVDSEGARRGRPRGGGDARARLLAAAQRHLEAGDLAATSSRALAGEAGVSHTLVNFHFGDRQGLVAAATALRIAPHDLLESVTVGEDGLDLPRLVRGIVALWEHPDHRAALTRLARDLAAGGPRAEAFVDYLQRSVLERLQRALGVERGRVATVAIAGTLFTRYVIGLPSMAALEPREVEQLLLTAIGERSPHR</sequence>
<dbReference type="Pfam" id="PF00440">
    <property type="entry name" value="TetR_N"/>
    <property type="match status" value="1"/>
</dbReference>